<feature type="domain" description="DUF7907" evidence="3">
    <location>
        <begin position="72"/>
        <end position="247"/>
    </location>
</feature>
<keyword evidence="5" id="KW-1185">Reference proteome</keyword>
<dbReference type="EMBL" id="MU866345">
    <property type="protein sequence ID" value="KAK4173416.1"/>
    <property type="molecule type" value="Genomic_DNA"/>
</dbReference>
<dbReference type="Pfam" id="PF25484">
    <property type="entry name" value="DUF7907"/>
    <property type="match status" value="1"/>
</dbReference>
<evidence type="ECO:0000256" key="2">
    <source>
        <dbReference type="SAM" id="SignalP"/>
    </source>
</evidence>
<organism evidence="4 5">
    <name type="scientific">Triangularia setosa</name>
    <dbReference type="NCBI Taxonomy" id="2587417"/>
    <lineage>
        <taxon>Eukaryota</taxon>
        <taxon>Fungi</taxon>
        <taxon>Dikarya</taxon>
        <taxon>Ascomycota</taxon>
        <taxon>Pezizomycotina</taxon>
        <taxon>Sordariomycetes</taxon>
        <taxon>Sordariomycetidae</taxon>
        <taxon>Sordariales</taxon>
        <taxon>Podosporaceae</taxon>
        <taxon>Triangularia</taxon>
    </lineage>
</organism>
<dbReference type="Proteomes" id="UP001302321">
    <property type="component" value="Unassembled WGS sequence"/>
</dbReference>
<protein>
    <recommendedName>
        <fullName evidence="3">DUF7907 domain-containing protein</fullName>
    </recommendedName>
</protein>
<sequence>MKMFQFITIADHIDSIPSSNRYDNTSSTAKMHSFLLLSGLLGLASAAPTSSTPITRQWTPQEPGSIPRHSGSRGFRLRVNVTDPSLDLTPAVHNLFLSTAHIGPAQNRAVVSSSGPIFYQNGTYADIANYRAGILTDAGPPESPFPEALQYQQGSDETKGSELFISAGTPGAGTAISKLTYPYSTLEILEGAPIVSSFIVCGNTTIPYYGESKQFEVVNWLQGTRDATGTHLRVPEGCVAVNLVPECAHEFGELPEGAAYGRTFVNDVRCYESMAAIDWSKYAY</sequence>
<evidence type="ECO:0000313" key="4">
    <source>
        <dbReference type="EMBL" id="KAK4173416.1"/>
    </source>
</evidence>
<comment type="caution">
    <text evidence="4">The sequence shown here is derived from an EMBL/GenBank/DDBJ whole genome shotgun (WGS) entry which is preliminary data.</text>
</comment>
<reference evidence="4" key="2">
    <citation type="submission" date="2023-05" db="EMBL/GenBank/DDBJ databases">
        <authorList>
            <consortium name="Lawrence Berkeley National Laboratory"/>
            <person name="Steindorff A."/>
            <person name="Hensen N."/>
            <person name="Bonometti L."/>
            <person name="Westerberg I."/>
            <person name="Brannstrom I.O."/>
            <person name="Guillou S."/>
            <person name="Cros-Aarteil S."/>
            <person name="Calhoun S."/>
            <person name="Haridas S."/>
            <person name="Kuo A."/>
            <person name="Mondo S."/>
            <person name="Pangilinan J."/>
            <person name="Riley R."/>
            <person name="Labutti K."/>
            <person name="Andreopoulos B."/>
            <person name="Lipzen A."/>
            <person name="Chen C."/>
            <person name="Yanf M."/>
            <person name="Daum C."/>
            <person name="Ng V."/>
            <person name="Clum A."/>
            <person name="Ohm R."/>
            <person name="Martin F."/>
            <person name="Silar P."/>
            <person name="Natvig D."/>
            <person name="Lalanne C."/>
            <person name="Gautier V."/>
            <person name="Ament-Velasquez S.L."/>
            <person name="Kruys A."/>
            <person name="Hutchinson M.I."/>
            <person name="Powell A.J."/>
            <person name="Barry K."/>
            <person name="Miller A.N."/>
            <person name="Grigoriev I.V."/>
            <person name="Debuchy R."/>
            <person name="Gladieux P."/>
            <person name="Thoren M.H."/>
            <person name="Johannesson H."/>
        </authorList>
    </citation>
    <scope>NUCLEOTIDE SEQUENCE</scope>
    <source>
        <strain evidence="4">CBS 892.96</strain>
    </source>
</reference>
<gene>
    <name evidence="4" type="ORF">QBC36DRAFT_348766</name>
</gene>
<dbReference type="InterPro" id="IPR057229">
    <property type="entry name" value="DUF7907"/>
</dbReference>
<keyword evidence="2" id="KW-0732">Signal</keyword>
<dbReference type="AlphaFoldDB" id="A0AAN6W360"/>
<evidence type="ECO:0000256" key="1">
    <source>
        <dbReference type="SAM" id="MobiDB-lite"/>
    </source>
</evidence>
<feature type="region of interest" description="Disordered" evidence="1">
    <location>
        <begin position="51"/>
        <end position="72"/>
    </location>
</feature>
<reference evidence="4" key="1">
    <citation type="journal article" date="2023" name="Mol. Phylogenet. Evol.">
        <title>Genome-scale phylogeny and comparative genomics of the fungal order Sordariales.</title>
        <authorList>
            <person name="Hensen N."/>
            <person name="Bonometti L."/>
            <person name="Westerberg I."/>
            <person name="Brannstrom I.O."/>
            <person name="Guillou S."/>
            <person name="Cros-Aarteil S."/>
            <person name="Calhoun S."/>
            <person name="Haridas S."/>
            <person name="Kuo A."/>
            <person name="Mondo S."/>
            <person name="Pangilinan J."/>
            <person name="Riley R."/>
            <person name="LaButti K."/>
            <person name="Andreopoulos B."/>
            <person name="Lipzen A."/>
            <person name="Chen C."/>
            <person name="Yan M."/>
            <person name="Daum C."/>
            <person name="Ng V."/>
            <person name="Clum A."/>
            <person name="Steindorff A."/>
            <person name="Ohm R.A."/>
            <person name="Martin F."/>
            <person name="Silar P."/>
            <person name="Natvig D.O."/>
            <person name="Lalanne C."/>
            <person name="Gautier V."/>
            <person name="Ament-Velasquez S.L."/>
            <person name="Kruys A."/>
            <person name="Hutchinson M.I."/>
            <person name="Powell A.J."/>
            <person name="Barry K."/>
            <person name="Miller A.N."/>
            <person name="Grigoriev I.V."/>
            <person name="Debuchy R."/>
            <person name="Gladieux P."/>
            <person name="Hiltunen Thoren M."/>
            <person name="Johannesson H."/>
        </authorList>
    </citation>
    <scope>NUCLEOTIDE SEQUENCE</scope>
    <source>
        <strain evidence="4">CBS 892.96</strain>
    </source>
</reference>
<name>A0AAN6W360_9PEZI</name>
<accession>A0AAN6W360</accession>
<feature type="chain" id="PRO_5042853620" description="DUF7907 domain-containing protein" evidence="2">
    <location>
        <begin position="47"/>
        <end position="284"/>
    </location>
</feature>
<evidence type="ECO:0000313" key="5">
    <source>
        <dbReference type="Proteomes" id="UP001302321"/>
    </source>
</evidence>
<feature type="signal peptide" evidence="2">
    <location>
        <begin position="1"/>
        <end position="46"/>
    </location>
</feature>
<proteinExistence type="predicted"/>
<evidence type="ECO:0000259" key="3">
    <source>
        <dbReference type="Pfam" id="PF25484"/>
    </source>
</evidence>